<dbReference type="SMART" id="SM00047">
    <property type="entry name" value="LYZ2"/>
    <property type="match status" value="1"/>
</dbReference>
<dbReference type="InterPro" id="IPR018392">
    <property type="entry name" value="LysM"/>
</dbReference>
<dbReference type="Proteomes" id="UP000825100">
    <property type="component" value="Chromosome"/>
</dbReference>
<evidence type="ECO:0000256" key="1">
    <source>
        <dbReference type="ARBA" id="ARBA00010266"/>
    </source>
</evidence>
<feature type="compositionally biased region" description="Low complexity" evidence="5">
    <location>
        <begin position="454"/>
        <end position="483"/>
    </location>
</feature>
<dbReference type="RefSeq" id="WP_221276395.1">
    <property type="nucleotide sequence ID" value="NZ_AP024685.1"/>
</dbReference>
<evidence type="ECO:0000256" key="6">
    <source>
        <dbReference type="SAM" id="Phobius"/>
    </source>
</evidence>
<name>A0ABM7QW58_LATCU</name>
<sequence length="721" mass="76720">MKETRKQRIAAQKVSLHKQKREIRIKKVRNVTTFAGATVLMGSAIAPSFSNRAKAATEDVLNSANNDDQATTANTASSATSSTTSSSTTTTESQSTQQPVVKPKLTENEATKVATPQPAPSQAQPISGVQSTSANIATAGVVMAVANSSAQNFINSIASSAQQLAGDNDLYASVMIAQASLESGFGSSGLGSAPNYNLFGVKGTYNGSSVYMWTWEDDGHGNMYQIQAAFRKYPSYYQSLQDYVHVLRNTSFGATPYYQGAFKSHTSSYQQATQYLQGRYATATNYASSLNRLIQQYNLTQYDTSGTNTGNNNGGTTTPTTPTTPENGTKYTVKAGDSVWAIANRYGISMNDLISWNNIKNNMIHPGQVLIVSSSAAGNNNGGTTNPTTPTDPTTPTNPITPANGDKYTVKAGDSVWAIANRYGISMNDLISWNNIKNNMIHPGQVLIVSSSAAGNNNGGTTNPTTPTDPTTPTNPTTPANGDKYTVKAGDSVWAIANKYGISMNDLISWNNIKNNMIHPGDVLTVSKTATGNTNNNNSNSNNGNQISNKTYTVKSGDSVWAISNRYGISMADLVKWNNIRNNFIYPGQKLVVSQGATTGNSNNNNTNSTNPGQASGKTYTVKAGDSVWGIANRNGISMAQLIKANNIKNNFIYPGQVLKLTAGATTPTTPNTNSGKTYTVKSGDSLWSIAQKNNTSIAQLKSANNLHSDLILVGQVLKLK</sequence>
<feature type="region of interest" description="Disordered" evidence="5">
    <location>
        <begin position="305"/>
        <end position="330"/>
    </location>
</feature>
<keyword evidence="6" id="KW-1133">Transmembrane helix</keyword>
<dbReference type="Gene3D" id="1.10.530.10">
    <property type="match status" value="1"/>
</dbReference>
<keyword evidence="3" id="KW-0081">Bacteriolytic enzyme</keyword>
<evidence type="ECO:0000256" key="2">
    <source>
        <dbReference type="ARBA" id="ARBA00022529"/>
    </source>
</evidence>
<evidence type="ECO:0000313" key="9">
    <source>
        <dbReference type="EMBL" id="BCX31165.1"/>
    </source>
</evidence>
<comment type="similarity">
    <text evidence="1">Belongs to the glycosyl hydrolase 73 family.</text>
</comment>
<feature type="compositionally biased region" description="Low complexity" evidence="5">
    <location>
        <begin position="64"/>
        <end position="98"/>
    </location>
</feature>
<keyword evidence="6" id="KW-0812">Transmembrane</keyword>
<feature type="region of interest" description="Disordered" evidence="5">
    <location>
        <begin position="452"/>
        <end position="483"/>
    </location>
</feature>
<feature type="transmembrane region" description="Helical" evidence="6">
    <location>
        <begin position="28"/>
        <end position="49"/>
    </location>
</feature>
<keyword evidence="10" id="KW-1185">Reference proteome</keyword>
<accession>A0ABM7QW58</accession>
<dbReference type="PANTHER" id="PTHR33734:SF22">
    <property type="entry name" value="MEMBRANE-BOUND LYTIC MUREIN TRANSGLYCOSYLASE D"/>
    <property type="match status" value="1"/>
</dbReference>
<feature type="domain" description="LysM" evidence="8">
    <location>
        <begin position="619"/>
        <end position="662"/>
    </location>
</feature>
<evidence type="ECO:0000256" key="3">
    <source>
        <dbReference type="ARBA" id="ARBA00022638"/>
    </source>
</evidence>
<dbReference type="InterPro" id="IPR002901">
    <property type="entry name" value="MGlyc_endo_b_GlcNAc-like_dom"/>
</dbReference>
<dbReference type="Gene3D" id="3.10.350.10">
    <property type="entry name" value="LysM domain"/>
    <property type="match status" value="6"/>
</dbReference>
<evidence type="ECO:0000313" key="10">
    <source>
        <dbReference type="Proteomes" id="UP000825100"/>
    </source>
</evidence>
<feature type="domain" description="LysM" evidence="8">
    <location>
        <begin position="551"/>
        <end position="594"/>
    </location>
</feature>
<evidence type="ECO:0000259" key="7">
    <source>
        <dbReference type="SMART" id="SM00047"/>
    </source>
</evidence>
<feature type="domain" description="LysM" evidence="8">
    <location>
        <begin position="678"/>
        <end position="721"/>
    </location>
</feature>
<protein>
    <recommendedName>
        <fullName evidence="4">Peptidoglycan hydrolase</fullName>
    </recommendedName>
</protein>
<keyword evidence="6" id="KW-0472">Membrane</keyword>
<dbReference type="CDD" id="cd00118">
    <property type="entry name" value="LysM"/>
    <property type="match status" value="6"/>
</dbReference>
<feature type="domain" description="LysM" evidence="8">
    <location>
        <begin position="407"/>
        <end position="450"/>
    </location>
</feature>
<feature type="domain" description="LysM" evidence="8">
    <location>
        <begin position="484"/>
        <end position="527"/>
    </location>
</feature>
<dbReference type="InterPro" id="IPR036779">
    <property type="entry name" value="LysM_dom_sf"/>
</dbReference>
<feature type="domain" description="LysM" evidence="8">
    <location>
        <begin position="330"/>
        <end position="373"/>
    </location>
</feature>
<dbReference type="SUPFAM" id="SSF54106">
    <property type="entry name" value="LysM domain"/>
    <property type="match status" value="6"/>
</dbReference>
<dbReference type="PANTHER" id="PTHR33734">
    <property type="entry name" value="LYSM DOMAIN-CONTAINING GPI-ANCHORED PROTEIN 2"/>
    <property type="match status" value="1"/>
</dbReference>
<evidence type="ECO:0000256" key="4">
    <source>
        <dbReference type="ARBA" id="ARBA00032108"/>
    </source>
</evidence>
<dbReference type="Pfam" id="PF01832">
    <property type="entry name" value="Glucosaminidase"/>
    <property type="match status" value="1"/>
</dbReference>
<dbReference type="EMBL" id="AP024685">
    <property type="protein sequence ID" value="BCX31165.1"/>
    <property type="molecule type" value="Genomic_DNA"/>
</dbReference>
<keyword evidence="2" id="KW-0929">Antimicrobial</keyword>
<organism evidence="9 10">
    <name type="scientific">Latilactobacillus curvatus</name>
    <name type="common">Lactobacillus curvatus</name>
    <dbReference type="NCBI Taxonomy" id="28038"/>
    <lineage>
        <taxon>Bacteria</taxon>
        <taxon>Bacillati</taxon>
        <taxon>Bacillota</taxon>
        <taxon>Bacilli</taxon>
        <taxon>Lactobacillales</taxon>
        <taxon>Lactobacillaceae</taxon>
        <taxon>Latilactobacillus</taxon>
    </lineage>
</organism>
<feature type="compositionally biased region" description="Low complexity" evidence="5">
    <location>
        <begin position="306"/>
        <end position="329"/>
    </location>
</feature>
<feature type="compositionally biased region" description="Low complexity" evidence="5">
    <location>
        <begin position="598"/>
        <end position="611"/>
    </location>
</feature>
<feature type="region of interest" description="Disordered" evidence="5">
    <location>
        <begin position="64"/>
        <end position="104"/>
    </location>
</feature>
<feature type="region of interest" description="Disordered" evidence="5">
    <location>
        <begin position="596"/>
        <end position="618"/>
    </location>
</feature>
<feature type="region of interest" description="Disordered" evidence="5">
    <location>
        <begin position="375"/>
        <end position="406"/>
    </location>
</feature>
<feature type="domain" description="Mannosyl-glycoprotein endo-beta-N-acetylglucosamidase-like" evidence="7">
    <location>
        <begin position="142"/>
        <end position="303"/>
    </location>
</feature>
<feature type="compositionally biased region" description="Low complexity" evidence="5">
    <location>
        <begin position="531"/>
        <end position="545"/>
    </location>
</feature>
<evidence type="ECO:0000259" key="8">
    <source>
        <dbReference type="SMART" id="SM00257"/>
    </source>
</evidence>
<reference evidence="9 10" key="1">
    <citation type="submission" date="2021-05" db="EMBL/GenBank/DDBJ databases">
        <title>Complete Genome Sequence of Latilactobacillus sp. Strain WDN19, a High D-Aspartate-producing Lactic Acid Bacterium Isolated from a Japanese Pickle.</title>
        <authorList>
            <person name="Kajitani K."/>
            <person name="Takahashi S."/>
        </authorList>
    </citation>
    <scope>NUCLEOTIDE SEQUENCE [LARGE SCALE GENOMIC DNA]</scope>
    <source>
        <strain evidence="9 10">WDN19</strain>
    </source>
</reference>
<gene>
    <name evidence="9" type="ORF">LTWDN19_17320</name>
</gene>
<feature type="region of interest" description="Disordered" evidence="5">
    <location>
        <begin position="529"/>
        <end position="550"/>
    </location>
</feature>
<proteinExistence type="inferred from homology"/>
<evidence type="ECO:0000256" key="5">
    <source>
        <dbReference type="SAM" id="MobiDB-lite"/>
    </source>
</evidence>
<dbReference type="SMART" id="SM00257">
    <property type="entry name" value="LysM"/>
    <property type="match status" value="6"/>
</dbReference>
<dbReference type="Gene3D" id="4.10.80.30">
    <property type="entry name" value="DNA polymerase, domain 6"/>
    <property type="match status" value="1"/>
</dbReference>
<dbReference type="Pfam" id="PF01476">
    <property type="entry name" value="LysM"/>
    <property type="match status" value="6"/>
</dbReference>
<feature type="compositionally biased region" description="Low complexity" evidence="5">
    <location>
        <begin position="378"/>
        <end position="405"/>
    </location>
</feature>